<protein>
    <recommendedName>
        <fullName evidence="4">ATP-binding protein</fullName>
    </recommendedName>
</protein>
<dbReference type="AlphaFoldDB" id="A0A5C4VPJ5"/>
<feature type="compositionally biased region" description="Acidic residues" evidence="1">
    <location>
        <begin position="591"/>
        <end position="610"/>
    </location>
</feature>
<dbReference type="SUPFAM" id="SSF55874">
    <property type="entry name" value="ATPase domain of HSP90 chaperone/DNA topoisomerase II/histidine kinase"/>
    <property type="match status" value="1"/>
</dbReference>
<proteinExistence type="predicted"/>
<dbReference type="Proteomes" id="UP000313231">
    <property type="component" value="Unassembled WGS sequence"/>
</dbReference>
<comment type="caution">
    <text evidence="2">The sequence shown here is derived from an EMBL/GenBank/DDBJ whole genome shotgun (WGS) entry which is preliminary data.</text>
</comment>
<dbReference type="RefSeq" id="WP_139623956.1">
    <property type="nucleotide sequence ID" value="NZ_VDMP01000026.1"/>
</dbReference>
<feature type="region of interest" description="Disordered" evidence="1">
    <location>
        <begin position="401"/>
        <end position="481"/>
    </location>
</feature>
<gene>
    <name evidence="2" type="ORF">FHP29_16415</name>
</gene>
<reference evidence="2 3" key="1">
    <citation type="journal article" date="2016" name="Int. J. Syst. Evol. Microbiol.">
        <title>Nocardioides albidus sp. nov., an actinobacterium isolated from garden soil.</title>
        <authorList>
            <person name="Singh H."/>
            <person name="Du J."/>
            <person name="Trinh H."/>
            <person name="Won K."/>
            <person name="Yang J.E."/>
            <person name="Yin C."/>
            <person name="Kook M."/>
            <person name="Yi T.H."/>
        </authorList>
    </citation>
    <scope>NUCLEOTIDE SEQUENCE [LARGE SCALE GENOMIC DNA]</scope>
    <source>
        <strain evidence="2 3">CCTCC AB 2015297</strain>
    </source>
</reference>
<name>A0A5C4VPJ5_9ACTN</name>
<evidence type="ECO:0000256" key="1">
    <source>
        <dbReference type="SAM" id="MobiDB-lite"/>
    </source>
</evidence>
<dbReference type="Pfam" id="PF13589">
    <property type="entry name" value="HATPase_c_3"/>
    <property type="match status" value="1"/>
</dbReference>
<accession>A0A5C4VPJ5</accession>
<dbReference type="EMBL" id="VDMP01000026">
    <property type="protein sequence ID" value="TNM37415.1"/>
    <property type="molecule type" value="Genomic_DNA"/>
</dbReference>
<feature type="region of interest" description="Disordered" evidence="1">
    <location>
        <begin position="587"/>
        <end position="610"/>
    </location>
</feature>
<sequence length="610" mass="68295">MAIIDTAQKHLADQRDYVKKRHLDRQAEVARNSGTAGLVDEKMLAESMRSVRYLDEAHAAGDIIDNAIEAGASQLHIVYRTEGKNISEIAFIDDASGIEESFLPHATKWGGSSNDGSRNVFGRFGFGLPSASVNRGRKFDVYSRTSGDDEFKTVTVDLDRLSIKANVVQLPKVRSVDLPEWLATYAEANVRGGLAAVRTVIVWSHLDRLAWNSKPVSTSRFREHLGITYADWLGVCDIRVDGDTVEPVDPLFTTQGSRWYDIPDAPRADAHSPIRFEMKDGDGNKHTVTVRLSYLSVDAINARVPSGNRGAPPKVRFRVRKQYNGIFVTRNGRFIELVKPEGFRWDNYARQVGVALDFPPALDEVFGVTPDKQTIMLSEAVLTALDAAGVTRAFKSLNDAVRDERKKKDADADADTDDEGTETRPSEAAIAKALEKDIRRRRKASEETQEESNRNFQEKVKRMSKETGIPEEDVAKAQEEAQKAKPYRVDFVSGTEDDPFYTPTMDGAQFILQINTGHPWYREVYSRLANDKEMRSALELMLWVLGTCEIDSGGEDRAFYRGERREWSRLMANAFDIHPLVFSGAASKAEMDEDDPTGWVEDEDDEEAVG</sequence>
<dbReference type="Gene3D" id="3.30.565.10">
    <property type="entry name" value="Histidine kinase-like ATPase, C-terminal domain"/>
    <property type="match status" value="1"/>
</dbReference>
<evidence type="ECO:0000313" key="2">
    <source>
        <dbReference type="EMBL" id="TNM37415.1"/>
    </source>
</evidence>
<organism evidence="2 3">
    <name type="scientific">Nocardioides albidus</name>
    <dbReference type="NCBI Taxonomy" id="1517589"/>
    <lineage>
        <taxon>Bacteria</taxon>
        <taxon>Bacillati</taxon>
        <taxon>Actinomycetota</taxon>
        <taxon>Actinomycetes</taxon>
        <taxon>Propionibacteriales</taxon>
        <taxon>Nocardioidaceae</taxon>
        <taxon>Nocardioides</taxon>
    </lineage>
</organism>
<feature type="compositionally biased region" description="Basic and acidic residues" evidence="1">
    <location>
        <begin position="401"/>
        <end position="411"/>
    </location>
</feature>
<evidence type="ECO:0008006" key="4">
    <source>
        <dbReference type="Google" id="ProtNLM"/>
    </source>
</evidence>
<feature type="compositionally biased region" description="Basic and acidic residues" evidence="1">
    <location>
        <begin position="451"/>
        <end position="465"/>
    </location>
</feature>
<keyword evidence="3" id="KW-1185">Reference proteome</keyword>
<evidence type="ECO:0000313" key="3">
    <source>
        <dbReference type="Proteomes" id="UP000313231"/>
    </source>
</evidence>
<dbReference type="OrthoDB" id="3757919at2"/>
<dbReference type="InterPro" id="IPR036890">
    <property type="entry name" value="HATPase_C_sf"/>
</dbReference>